<protein>
    <recommendedName>
        <fullName evidence="1">EF-hand domain-containing protein</fullName>
    </recommendedName>
</protein>
<proteinExistence type="predicted"/>
<dbReference type="GO" id="GO:0005509">
    <property type="term" value="F:calcium ion binding"/>
    <property type="evidence" value="ECO:0007669"/>
    <property type="project" value="InterPro"/>
</dbReference>
<dbReference type="Pfam" id="PF13620">
    <property type="entry name" value="CarboxypepD_reg"/>
    <property type="match status" value="1"/>
</dbReference>
<accession>A0A084SSC9</accession>
<dbReference type="AlphaFoldDB" id="A0A084SSC9"/>
<dbReference type="InterPro" id="IPR018247">
    <property type="entry name" value="EF_Hand_1_Ca_BS"/>
</dbReference>
<evidence type="ECO:0000313" key="2">
    <source>
        <dbReference type="EMBL" id="KFA91364.1"/>
    </source>
</evidence>
<name>A0A084SSC9_9BACT</name>
<reference evidence="2 3" key="1">
    <citation type="submission" date="2014-07" db="EMBL/GenBank/DDBJ databases">
        <title>Draft Genome Sequence of Gephyronic Acid Producer, Cystobacter violaceus Strain Cb vi76.</title>
        <authorList>
            <person name="Stevens D.C."/>
            <person name="Young J."/>
            <person name="Carmichael R."/>
            <person name="Tan J."/>
            <person name="Taylor R.E."/>
        </authorList>
    </citation>
    <scope>NUCLEOTIDE SEQUENCE [LARGE SCALE GENOMIC DNA]</scope>
    <source>
        <strain evidence="2 3">Cb vi76</strain>
    </source>
</reference>
<dbReference type="PROSITE" id="PS50222">
    <property type="entry name" value="EF_HAND_2"/>
    <property type="match status" value="1"/>
</dbReference>
<dbReference type="RefSeq" id="WP_043398933.1">
    <property type="nucleotide sequence ID" value="NZ_JPMI01000146.1"/>
</dbReference>
<organism evidence="2 3">
    <name type="scientific">Archangium violaceum Cb vi76</name>
    <dbReference type="NCBI Taxonomy" id="1406225"/>
    <lineage>
        <taxon>Bacteria</taxon>
        <taxon>Pseudomonadati</taxon>
        <taxon>Myxococcota</taxon>
        <taxon>Myxococcia</taxon>
        <taxon>Myxococcales</taxon>
        <taxon>Cystobacterineae</taxon>
        <taxon>Archangiaceae</taxon>
        <taxon>Archangium</taxon>
    </lineage>
</organism>
<sequence>MLLLLLLAVVPACDDPKPPPAPEPQERFSGILTNIQGAPLAGTVSVNGTREETAADGAFDVRVPRADKYVFNAEAPHHLMISEVYSDSGSGQTDLRPQLRPTEVFRVDPTQPISQMDSRGTLLELPAGALVDGEGKPASEPLTLSMHTYDLREEQMVGDMSALNAAGELVALLSLGAVSVEFSDDAGKSYNLASGSKARISLKVDPIIDHQGPVPLWWYDTQQGLWREEGLGNVENGVATGEVAHFSFWNFDLPLTNPACIRIDVDATWFSSQGYSSAKPLKLTARASGYPKTTVMYIYTPAPQVLYNITPRTQVDLSIEGVAVASVNSGEPHGPWRTDDERRNACKGVVKLGEPPKVGTLRGKVLRQHRPDRRHGGVTITARVGSTSVGTIKTSPTGEFVLTVPAGTVGLTASLAGYLPAVRDNVVVAAGSTITLPDVELLAGNLDPATDCITPADTALLINAIDRAPVGDDPYDIDGDGKIDYPDLVLATSNAGVLATSNSEVCSPTAW</sequence>
<dbReference type="InterPro" id="IPR013784">
    <property type="entry name" value="Carb-bd-like_fold"/>
</dbReference>
<comment type="caution">
    <text evidence="2">The sequence shown here is derived from an EMBL/GenBank/DDBJ whole genome shotgun (WGS) entry which is preliminary data.</text>
</comment>
<dbReference type="SUPFAM" id="SSF49452">
    <property type="entry name" value="Starch-binding domain-like"/>
    <property type="match status" value="1"/>
</dbReference>
<evidence type="ECO:0000313" key="3">
    <source>
        <dbReference type="Proteomes" id="UP000028547"/>
    </source>
</evidence>
<gene>
    <name evidence="2" type="ORF">Q664_22550</name>
</gene>
<dbReference type="GO" id="GO:0030246">
    <property type="term" value="F:carbohydrate binding"/>
    <property type="evidence" value="ECO:0007669"/>
    <property type="project" value="InterPro"/>
</dbReference>
<dbReference type="EMBL" id="JPMI01000146">
    <property type="protein sequence ID" value="KFA91364.1"/>
    <property type="molecule type" value="Genomic_DNA"/>
</dbReference>
<dbReference type="InterPro" id="IPR002048">
    <property type="entry name" value="EF_hand_dom"/>
</dbReference>
<dbReference type="Gene3D" id="2.60.40.1120">
    <property type="entry name" value="Carboxypeptidase-like, regulatory domain"/>
    <property type="match status" value="1"/>
</dbReference>
<dbReference type="PROSITE" id="PS00018">
    <property type="entry name" value="EF_HAND_1"/>
    <property type="match status" value="1"/>
</dbReference>
<evidence type="ECO:0000259" key="1">
    <source>
        <dbReference type="PROSITE" id="PS50222"/>
    </source>
</evidence>
<dbReference type="Proteomes" id="UP000028547">
    <property type="component" value="Unassembled WGS sequence"/>
</dbReference>
<feature type="domain" description="EF-hand" evidence="1">
    <location>
        <begin position="475"/>
        <end position="498"/>
    </location>
</feature>